<feature type="compositionally biased region" description="Pro residues" evidence="2">
    <location>
        <begin position="407"/>
        <end position="417"/>
    </location>
</feature>
<dbReference type="SUPFAM" id="SSF50729">
    <property type="entry name" value="PH domain-like"/>
    <property type="match status" value="1"/>
</dbReference>
<feature type="domain" description="WH2" evidence="4">
    <location>
        <begin position="554"/>
        <end position="574"/>
    </location>
</feature>
<dbReference type="GO" id="GO:0045010">
    <property type="term" value="P:actin nucleation"/>
    <property type="evidence" value="ECO:0007669"/>
    <property type="project" value="UniProtKB-ARBA"/>
</dbReference>
<dbReference type="Pfam" id="PF00568">
    <property type="entry name" value="WH1"/>
    <property type="match status" value="1"/>
</dbReference>
<evidence type="ECO:0000313" key="5">
    <source>
        <dbReference type="EMBL" id="ROT34763.1"/>
    </source>
</evidence>
<proteinExistence type="predicted"/>
<dbReference type="AlphaFoldDB" id="A0A3N2PJR9"/>
<dbReference type="STRING" id="1314773.A0A3N2PJR9"/>
<feature type="compositionally biased region" description="Low complexity" evidence="2">
    <location>
        <begin position="461"/>
        <end position="470"/>
    </location>
</feature>
<dbReference type="GO" id="GO:0003779">
    <property type="term" value="F:actin binding"/>
    <property type="evidence" value="ECO:0007669"/>
    <property type="project" value="InterPro"/>
</dbReference>
<feature type="compositionally biased region" description="Basic and acidic residues" evidence="2">
    <location>
        <begin position="572"/>
        <end position="583"/>
    </location>
</feature>
<dbReference type="GeneID" id="39582139"/>
<feature type="region of interest" description="Disordered" evidence="2">
    <location>
        <begin position="255"/>
        <end position="643"/>
    </location>
</feature>
<feature type="compositionally biased region" description="Pro residues" evidence="2">
    <location>
        <begin position="311"/>
        <end position="321"/>
    </location>
</feature>
<sequence>MPTILNDDDKDTVKRHVPKATNKIQAVAVARLYVAYPDRSRWTYTGLQGAVVLANDLVGNTYWLKMVDISPSNRGVLWDQEIYDIWSYNQDRTYFHTFELEECLAGLSFVDEKEAKQFKKKMDDREKNASKATRHTPFGGANHQAHHKHGLLGGLFGSHRRSSPLIPDSPHPLPPPAAPPSSLPHSRVPSSGGIVNGRKPPSEFAILEAFDPNWRATFGRELSANGLTDDFIKENQEFIVDFLKDAQQKENNEYEHAPLPSHRAPPPAPPSPLASASALAPAPPPPPPAPGPPPASAPAHPPPASNGHGRAPPPPPPPPSSGGPTDMSHPISGPGSKRGAPPAPPPARRAGRTESAAPEKNVPPQSPPAPEPPRPRFAVPPPLPDAGKLAHEPPARSPRLHNTSTPNPGPPPPPRPPKIPEDDKPAGQRFGVPPPFAGARNPVPPPPPTRGSGPPPPPPRSSAAPSSAAPFIPPPPPLPPKGNSPAPPPLPPSTSRPVPPPPSAGSAPPPPAPPPALPLPPGHNAPPAPPLPPGHNAPPAPPPPPPAPVAADPSRSAVLQGIQKAGGIGALKKVDRSLIRDRSGAQVPGGGGDTGPHGSGLPPSGAAPGGGGGGMADALAAALQKRKEKVSRSDDERSDNDDW</sequence>
<organism evidence="5 6">
    <name type="scientific">Sodiomyces alkalinus (strain CBS 110278 / VKM F-3762 / F11)</name>
    <name type="common">Alkaliphilic filamentous fungus</name>
    <dbReference type="NCBI Taxonomy" id="1314773"/>
    <lineage>
        <taxon>Eukaryota</taxon>
        <taxon>Fungi</taxon>
        <taxon>Dikarya</taxon>
        <taxon>Ascomycota</taxon>
        <taxon>Pezizomycotina</taxon>
        <taxon>Sordariomycetes</taxon>
        <taxon>Hypocreomycetidae</taxon>
        <taxon>Glomerellales</taxon>
        <taxon>Plectosphaerellaceae</taxon>
        <taxon>Sodiomyces</taxon>
    </lineage>
</organism>
<feature type="compositionally biased region" description="Pro residues" evidence="2">
    <location>
        <begin position="167"/>
        <end position="182"/>
    </location>
</feature>
<dbReference type="Proteomes" id="UP000272025">
    <property type="component" value="Unassembled WGS sequence"/>
</dbReference>
<feature type="compositionally biased region" description="Low complexity" evidence="2">
    <location>
        <begin position="549"/>
        <end position="558"/>
    </location>
</feature>
<feature type="compositionally biased region" description="Gly residues" evidence="2">
    <location>
        <begin position="587"/>
        <end position="598"/>
    </location>
</feature>
<keyword evidence="6" id="KW-1185">Reference proteome</keyword>
<dbReference type="InterPro" id="IPR000697">
    <property type="entry name" value="WH1/EVH1_dom"/>
</dbReference>
<dbReference type="OrthoDB" id="8963340at2759"/>
<feature type="compositionally biased region" description="Basic and acidic residues" evidence="2">
    <location>
        <begin position="120"/>
        <end position="129"/>
    </location>
</feature>
<dbReference type="InterPro" id="IPR011993">
    <property type="entry name" value="PH-like_dom_sf"/>
</dbReference>
<feature type="compositionally biased region" description="Pro residues" evidence="2">
    <location>
        <begin position="471"/>
        <end position="548"/>
    </location>
</feature>
<dbReference type="GO" id="GO:0030479">
    <property type="term" value="C:actin cortical patch"/>
    <property type="evidence" value="ECO:0007669"/>
    <property type="project" value="UniProtKB-ARBA"/>
</dbReference>
<feature type="region of interest" description="Disordered" evidence="2">
    <location>
        <begin position="120"/>
        <end position="199"/>
    </location>
</feature>
<evidence type="ECO:0000256" key="1">
    <source>
        <dbReference type="ARBA" id="ARBA00022553"/>
    </source>
</evidence>
<dbReference type="RefSeq" id="XP_028462569.1">
    <property type="nucleotide sequence ID" value="XM_028613661.1"/>
</dbReference>
<feature type="compositionally biased region" description="Pro residues" evidence="2">
    <location>
        <begin position="281"/>
        <end position="304"/>
    </location>
</feature>
<feature type="domain" description="WH1" evidence="3">
    <location>
        <begin position="17"/>
        <end position="129"/>
    </location>
</feature>
<dbReference type="FunFam" id="2.30.29.30:FF:000281">
    <property type="entry name" value="Actin associated protein"/>
    <property type="match status" value="1"/>
</dbReference>
<dbReference type="GO" id="GO:0071933">
    <property type="term" value="F:Arp2/3 complex binding"/>
    <property type="evidence" value="ECO:0007669"/>
    <property type="project" value="UniProtKB-ARBA"/>
</dbReference>
<evidence type="ECO:0000259" key="3">
    <source>
        <dbReference type="PROSITE" id="PS50229"/>
    </source>
</evidence>
<evidence type="ECO:0000313" key="6">
    <source>
        <dbReference type="Proteomes" id="UP000272025"/>
    </source>
</evidence>
<dbReference type="CDD" id="cd01205">
    <property type="entry name" value="EVH1_WASP-like"/>
    <property type="match status" value="1"/>
</dbReference>
<dbReference type="InterPro" id="IPR033927">
    <property type="entry name" value="WASPfam_EVH1"/>
</dbReference>
<reference evidence="5 6" key="1">
    <citation type="journal article" date="2018" name="Mol. Ecol.">
        <title>The obligate alkalophilic soda-lake fungus Sodiomyces alkalinus has shifted to a protein diet.</title>
        <authorList>
            <person name="Grum-Grzhimaylo A.A."/>
            <person name="Falkoski D.L."/>
            <person name="van den Heuvel J."/>
            <person name="Valero-Jimenez C.A."/>
            <person name="Min B."/>
            <person name="Choi I.G."/>
            <person name="Lipzen A."/>
            <person name="Daum C.G."/>
            <person name="Aanen D.K."/>
            <person name="Tsang A."/>
            <person name="Henrissat B."/>
            <person name="Bilanenko E.N."/>
            <person name="de Vries R.P."/>
            <person name="van Kan J.A.L."/>
            <person name="Grigoriev I.V."/>
            <person name="Debets A.J.M."/>
        </authorList>
    </citation>
    <scope>NUCLEOTIDE SEQUENCE [LARGE SCALE GENOMIC DNA]</scope>
    <source>
        <strain evidence="5 6">F11</strain>
    </source>
</reference>
<dbReference type="EMBL" id="ML119066">
    <property type="protein sequence ID" value="ROT34763.1"/>
    <property type="molecule type" value="Genomic_DNA"/>
</dbReference>
<protein>
    <submittedName>
        <fullName evidence="5">WH1-domain-containing protein</fullName>
    </submittedName>
</protein>
<feature type="compositionally biased region" description="Pro residues" evidence="2">
    <location>
        <begin position="432"/>
        <end position="460"/>
    </location>
</feature>
<dbReference type="InterPro" id="IPR003124">
    <property type="entry name" value="WH2_dom"/>
</dbReference>
<evidence type="ECO:0000259" key="4">
    <source>
        <dbReference type="PROSITE" id="PS51082"/>
    </source>
</evidence>
<dbReference type="SMART" id="SM00461">
    <property type="entry name" value="WH1"/>
    <property type="match status" value="1"/>
</dbReference>
<dbReference type="PROSITE" id="PS51082">
    <property type="entry name" value="WH2"/>
    <property type="match status" value="1"/>
</dbReference>
<dbReference type="Gene3D" id="2.30.29.30">
    <property type="entry name" value="Pleckstrin-homology domain (PH domain)/Phosphotyrosine-binding domain (PTB)"/>
    <property type="match status" value="1"/>
</dbReference>
<name>A0A3N2PJR9_SODAK</name>
<keyword evidence="1" id="KW-0597">Phosphoprotein</keyword>
<feature type="compositionally biased region" description="Pro residues" evidence="2">
    <location>
        <begin position="263"/>
        <end position="272"/>
    </location>
</feature>
<gene>
    <name evidence="5" type="ORF">SODALDRAFT_353733</name>
</gene>
<evidence type="ECO:0000256" key="2">
    <source>
        <dbReference type="SAM" id="MobiDB-lite"/>
    </source>
</evidence>
<dbReference type="PROSITE" id="PS50229">
    <property type="entry name" value="WH1"/>
    <property type="match status" value="1"/>
</dbReference>
<accession>A0A3N2PJR9</accession>